<evidence type="ECO:0000313" key="9">
    <source>
        <dbReference type="Proteomes" id="UP001311232"/>
    </source>
</evidence>
<feature type="region of interest" description="Disordered" evidence="6">
    <location>
        <begin position="1"/>
        <end position="35"/>
    </location>
</feature>
<keyword evidence="3" id="KW-0963">Cytoplasm</keyword>
<keyword evidence="9" id="KW-1185">Reference proteome</keyword>
<dbReference type="Proteomes" id="UP001311232">
    <property type="component" value="Unassembled WGS sequence"/>
</dbReference>
<dbReference type="PANTHER" id="PTHR47078">
    <property type="entry name" value="CYTOSKELETON-ASSOCIATED PROTEIN 2-LIKE"/>
    <property type="match status" value="1"/>
</dbReference>
<evidence type="ECO:0000256" key="4">
    <source>
        <dbReference type="ARBA" id="ARBA00022553"/>
    </source>
</evidence>
<organism evidence="8 9">
    <name type="scientific">Crenichthys baileyi</name>
    <name type="common">White River springfish</name>
    <dbReference type="NCBI Taxonomy" id="28760"/>
    <lineage>
        <taxon>Eukaryota</taxon>
        <taxon>Metazoa</taxon>
        <taxon>Chordata</taxon>
        <taxon>Craniata</taxon>
        <taxon>Vertebrata</taxon>
        <taxon>Euteleostomi</taxon>
        <taxon>Actinopterygii</taxon>
        <taxon>Neopterygii</taxon>
        <taxon>Teleostei</taxon>
        <taxon>Neoteleostei</taxon>
        <taxon>Acanthomorphata</taxon>
        <taxon>Ovalentaria</taxon>
        <taxon>Atherinomorphae</taxon>
        <taxon>Cyprinodontiformes</taxon>
        <taxon>Goodeidae</taxon>
        <taxon>Crenichthys</taxon>
    </lineage>
</organism>
<feature type="domain" description="Cytoskeleton-associated protein 2 C-terminal" evidence="7">
    <location>
        <begin position="128"/>
        <end position="202"/>
    </location>
</feature>
<dbReference type="GO" id="GO:0072686">
    <property type="term" value="C:mitotic spindle"/>
    <property type="evidence" value="ECO:0007669"/>
    <property type="project" value="TreeGrafter"/>
</dbReference>
<evidence type="ECO:0000256" key="3">
    <source>
        <dbReference type="ARBA" id="ARBA00022490"/>
    </source>
</evidence>
<accession>A0AAV9RVR7</accession>
<dbReference type="GO" id="GO:0005829">
    <property type="term" value="C:cytosol"/>
    <property type="evidence" value="ECO:0007669"/>
    <property type="project" value="TreeGrafter"/>
</dbReference>
<evidence type="ECO:0000256" key="6">
    <source>
        <dbReference type="SAM" id="MobiDB-lite"/>
    </source>
</evidence>
<protein>
    <recommendedName>
        <fullName evidence="7">Cytoskeleton-associated protein 2 C-terminal domain-containing protein</fullName>
    </recommendedName>
</protein>
<evidence type="ECO:0000259" key="7">
    <source>
        <dbReference type="Pfam" id="PF15297"/>
    </source>
</evidence>
<evidence type="ECO:0000256" key="2">
    <source>
        <dbReference type="ARBA" id="ARBA00009468"/>
    </source>
</evidence>
<dbReference type="InterPro" id="IPR029197">
    <property type="entry name" value="CKAP2_C"/>
</dbReference>
<dbReference type="AlphaFoldDB" id="A0AAV9RVR7"/>
<dbReference type="EMBL" id="JAHHUM010001252">
    <property type="protein sequence ID" value="KAK5613133.1"/>
    <property type="molecule type" value="Genomic_DNA"/>
</dbReference>
<comment type="subcellular location">
    <subcellularLocation>
        <location evidence="1">Cytoplasm</location>
        <location evidence="1">Cytoskeleton</location>
    </subcellularLocation>
</comment>
<comment type="caution">
    <text evidence="8">The sequence shown here is derived from an EMBL/GenBank/DDBJ whole genome shotgun (WGS) entry which is preliminary data.</text>
</comment>
<evidence type="ECO:0000256" key="5">
    <source>
        <dbReference type="ARBA" id="ARBA00023212"/>
    </source>
</evidence>
<reference evidence="8 9" key="1">
    <citation type="submission" date="2021-06" db="EMBL/GenBank/DDBJ databases">
        <authorList>
            <person name="Palmer J.M."/>
        </authorList>
    </citation>
    <scope>NUCLEOTIDE SEQUENCE [LARGE SCALE GENOMIC DNA]</scope>
    <source>
        <strain evidence="8 9">MEX-2019</strain>
        <tissue evidence="8">Muscle</tissue>
    </source>
</reference>
<evidence type="ECO:0000256" key="1">
    <source>
        <dbReference type="ARBA" id="ARBA00004245"/>
    </source>
</evidence>
<proteinExistence type="inferred from homology"/>
<dbReference type="GO" id="GO:0005813">
    <property type="term" value="C:centrosome"/>
    <property type="evidence" value="ECO:0007669"/>
    <property type="project" value="TreeGrafter"/>
</dbReference>
<dbReference type="PANTHER" id="PTHR47078:SF1">
    <property type="entry name" value="CYTOSKELETON-ASSOCIATED PROTEIN 2-LIKE"/>
    <property type="match status" value="1"/>
</dbReference>
<sequence>MLKQAKRVKTQSELSTDHHLVGELDPLAGGGESRTDLAACRHSSPRVLPENPGGALGQGCIQPHLRESFDPFPGDVGPIAPKWTMFPVSRNEKEEDDCPTTETSPDHGSNPLVTPKPAKALIKRGRGGSSVVKYKITATPGGPPSQQNKPVRVDGQEVRFFTPVRRSVRIERASLRYPPSLQDHDVCVSSYGDLISEEGKETCEEQSCGQTNRSGNSTLMYIYRENEALGDKPQAAADRRHSYIQDLLEKQSCKMQDSIENHFTCSTDIGWFEMVNADSSERHFLKTKDNLHLSLGSGPKQPLRLSKDEPITITAEGSTYS</sequence>
<gene>
    <name evidence="8" type="ORF">CRENBAI_001160</name>
</gene>
<keyword evidence="5" id="KW-0206">Cytoskeleton</keyword>
<feature type="region of interest" description="Disordered" evidence="6">
    <location>
        <begin position="296"/>
        <end position="321"/>
    </location>
</feature>
<dbReference type="Pfam" id="PF15297">
    <property type="entry name" value="CKAP2_C"/>
    <property type="match status" value="1"/>
</dbReference>
<feature type="region of interest" description="Disordered" evidence="6">
    <location>
        <begin position="91"/>
        <end position="115"/>
    </location>
</feature>
<comment type="similarity">
    <text evidence="2">Belongs to the CKAP2 family.</text>
</comment>
<keyword evidence="4" id="KW-0597">Phosphoprotein</keyword>
<dbReference type="InterPro" id="IPR052855">
    <property type="entry name" value="CKAP2-like"/>
</dbReference>
<name>A0AAV9RVR7_9TELE</name>
<evidence type="ECO:0000313" key="8">
    <source>
        <dbReference type="EMBL" id="KAK5613133.1"/>
    </source>
</evidence>